<dbReference type="GO" id="GO:0046404">
    <property type="term" value="F:ATP-dependent polydeoxyribonucleotide 5'-hydroxyl-kinase activity"/>
    <property type="evidence" value="ECO:0007669"/>
    <property type="project" value="TreeGrafter"/>
</dbReference>
<dbReference type="AlphaFoldDB" id="A0A6C0CS41"/>
<dbReference type="Pfam" id="PF08645">
    <property type="entry name" value="PNK3P"/>
    <property type="match status" value="1"/>
</dbReference>
<protein>
    <recommendedName>
        <fullName evidence="2">Polynucleotide kinase</fullName>
    </recommendedName>
</protein>
<dbReference type="EMBL" id="MN739480">
    <property type="protein sequence ID" value="QHT07281.1"/>
    <property type="molecule type" value="Genomic_DNA"/>
</dbReference>
<dbReference type="Pfam" id="PF13671">
    <property type="entry name" value="AAA_33"/>
    <property type="match status" value="2"/>
</dbReference>
<dbReference type="InterPro" id="IPR036412">
    <property type="entry name" value="HAD-like_sf"/>
</dbReference>
<accession>A0A6C0CS41</accession>
<dbReference type="PANTHER" id="PTHR12083:SF9">
    <property type="entry name" value="BIFUNCTIONAL POLYNUCLEOTIDE PHOSPHATASE_KINASE"/>
    <property type="match status" value="1"/>
</dbReference>
<dbReference type="SUPFAM" id="SSF52540">
    <property type="entry name" value="P-loop containing nucleoside triphosphate hydrolases"/>
    <property type="match status" value="1"/>
</dbReference>
<dbReference type="PANTHER" id="PTHR12083">
    <property type="entry name" value="BIFUNCTIONAL POLYNUCLEOTIDE PHOSPHATASE/KINASE"/>
    <property type="match status" value="1"/>
</dbReference>
<dbReference type="Gene3D" id="3.40.50.1000">
    <property type="entry name" value="HAD superfamily/HAD-like"/>
    <property type="match status" value="1"/>
</dbReference>
<dbReference type="Gene3D" id="3.40.50.300">
    <property type="entry name" value="P-loop containing nucleotide triphosphate hydrolases"/>
    <property type="match status" value="1"/>
</dbReference>
<dbReference type="NCBIfam" id="TIGR01662">
    <property type="entry name" value="HAD-SF-IIIA"/>
    <property type="match status" value="1"/>
</dbReference>
<dbReference type="GO" id="GO:0046403">
    <property type="term" value="F:polynucleotide 3'-phosphatase activity"/>
    <property type="evidence" value="ECO:0007669"/>
    <property type="project" value="TreeGrafter"/>
</dbReference>
<dbReference type="InterPro" id="IPR027417">
    <property type="entry name" value="P-loop_NTPase"/>
</dbReference>
<name>A0A6C0CS41_9ZZZZ</name>
<evidence type="ECO:0008006" key="2">
    <source>
        <dbReference type="Google" id="ProtNLM"/>
    </source>
</evidence>
<proteinExistence type="predicted"/>
<dbReference type="InterPro" id="IPR023214">
    <property type="entry name" value="HAD_sf"/>
</dbReference>
<dbReference type="InterPro" id="IPR013954">
    <property type="entry name" value="PNK3P"/>
</dbReference>
<organism evidence="1">
    <name type="scientific">viral metagenome</name>
    <dbReference type="NCBI Taxonomy" id="1070528"/>
    <lineage>
        <taxon>unclassified sequences</taxon>
        <taxon>metagenomes</taxon>
        <taxon>organismal metagenomes</taxon>
    </lineage>
</organism>
<sequence length="301" mass="34925">MDPSNIVLEPSKKVRSKKLAIFDFDGTLVRPKEGRRFPKEQNDWEWLRPSVPDTLRKYAKQKYRIVIVTDQSKLWKVEMIKEVVKELKVPITVIIGMEKRMQKPNPSLFKEEFPQFESGSFFVGDAAGRPGDWADRDIQFAKNAGITFYTPEEIFDKPKVSFPTLTIPSHQEVIVMIGYPGSGKSSFVKEQLEPKGYVRIDGDVFTTGSKMVKEASKYSNKSIVFDATNPTYERRNIYIEFAKKMNIPIRCIWVTTPIEEALERIKERERETGIHIPTIALYRYRKVFEEPTDDECELVKI</sequence>
<dbReference type="SUPFAM" id="SSF56784">
    <property type="entry name" value="HAD-like"/>
    <property type="match status" value="1"/>
</dbReference>
<evidence type="ECO:0000313" key="1">
    <source>
        <dbReference type="EMBL" id="QHT07281.1"/>
    </source>
</evidence>
<dbReference type="GO" id="GO:0003690">
    <property type="term" value="F:double-stranded DNA binding"/>
    <property type="evidence" value="ECO:0007669"/>
    <property type="project" value="TreeGrafter"/>
</dbReference>
<dbReference type="InterPro" id="IPR006549">
    <property type="entry name" value="HAD-SF_hydro_IIIA"/>
</dbReference>
<reference evidence="1" key="1">
    <citation type="journal article" date="2020" name="Nature">
        <title>Giant virus diversity and host interactions through global metagenomics.</title>
        <authorList>
            <person name="Schulz F."/>
            <person name="Roux S."/>
            <person name="Paez-Espino D."/>
            <person name="Jungbluth S."/>
            <person name="Walsh D.A."/>
            <person name="Denef V.J."/>
            <person name="McMahon K.D."/>
            <person name="Konstantinidis K.T."/>
            <person name="Eloe-Fadrosh E.A."/>
            <person name="Kyrpides N.C."/>
            <person name="Woyke T."/>
        </authorList>
    </citation>
    <scope>NUCLEOTIDE SEQUENCE</scope>
    <source>
        <strain evidence="1">GVMAG-M-3300021962-46</strain>
    </source>
</reference>
<dbReference type="GO" id="GO:0006281">
    <property type="term" value="P:DNA repair"/>
    <property type="evidence" value="ECO:0007669"/>
    <property type="project" value="TreeGrafter"/>
</dbReference>